<feature type="region of interest" description="Disordered" evidence="1">
    <location>
        <begin position="169"/>
        <end position="195"/>
    </location>
</feature>
<dbReference type="NCBIfam" id="TIGR04222">
    <property type="entry name" value="near_uncomplex"/>
    <property type="match status" value="1"/>
</dbReference>
<organism evidence="2 3">
    <name type="scientific">Streptomyces cinnabarinus</name>
    <dbReference type="NCBI Taxonomy" id="67287"/>
    <lineage>
        <taxon>Bacteria</taxon>
        <taxon>Bacillati</taxon>
        <taxon>Actinomycetota</taxon>
        <taxon>Actinomycetes</taxon>
        <taxon>Kitasatosporales</taxon>
        <taxon>Streptomycetaceae</taxon>
        <taxon>Streptomyces</taxon>
    </lineage>
</organism>
<sequence length="195" mass="20386">MRTGARRTATENGGTQLGMYDVAFLAGREERVVDSAVIALAERGLVVVSAARVRALGDETPEQAVERAVFTSCPRSRSIAAVRRALEHSSPVEEIGRRLSARGLLSRSGRRLTRRGRRMLKAAARDDGLPSYVLEGPTALRPGPVRRGVMAGHTVPAGLGRHLVRMGKALDDEGPDTSAGSDGGFGCGGGGGGSD</sequence>
<dbReference type="InterPro" id="IPR026467">
    <property type="entry name" value="Ser/Gly_Cys_C_dom"/>
</dbReference>
<proteinExistence type="predicted"/>
<evidence type="ECO:0000256" key="1">
    <source>
        <dbReference type="SAM" id="MobiDB-lite"/>
    </source>
</evidence>
<gene>
    <name evidence="2" type="ORF">STRCI_007261</name>
</gene>
<name>A0ABY7KRM0_9ACTN</name>
<feature type="compositionally biased region" description="Gly residues" evidence="1">
    <location>
        <begin position="181"/>
        <end position="195"/>
    </location>
</feature>
<protein>
    <submittedName>
        <fullName evidence="2">TIGR04222 domain-containing membrane protein</fullName>
    </submittedName>
</protein>
<dbReference type="Proteomes" id="UP001164439">
    <property type="component" value="Chromosome"/>
</dbReference>
<evidence type="ECO:0000313" key="3">
    <source>
        <dbReference type="Proteomes" id="UP001164439"/>
    </source>
</evidence>
<reference evidence="2" key="1">
    <citation type="submission" date="2022-12" db="EMBL/GenBank/DDBJ databases">
        <authorList>
            <person name="Ruckert C."/>
            <person name="Busche T."/>
            <person name="Kalinowski J."/>
            <person name="Wittmann C."/>
        </authorList>
    </citation>
    <scope>NUCLEOTIDE SEQUENCE</scope>
    <source>
        <strain evidence="2">DSM 40467</strain>
    </source>
</reference>
<dbReference type="EMBL" id="CP114413">
    <property type="protein sequence ID" value="WAZ25747.1"/>
    <property type="molecule type" value="Genomic_DNA"/>
</dbReference>
<dbReference type="RefSeq" id="WP_269663229.1">
    <property type="nucleotide sequence ID" value="NZ_CP114413.1"/>
</dbReference>
<accession>A0ABY7KRM0</accession>
<keyword evidence="3" id="KW-1185">Reference proteome</keyword>
<evidence type="ECO:0000313" key="2">
    <source>
        <dbReference type="EMBL" id="WAZ25747.1"/>
    </source>
</evidence>